<evidence type="ECO:0000256" key="6">
    <source>
        <dbReference type="ARBA" id="ARBA00023211"/>
    </source>
</evidence>
<protein>
    <recommendedName>
        <fullName evidence="7">Xaa-Pro dipeptidase</fullName>
        <shortName evidence="7">X-Pro dipeptidase</shortName>
        <ecNumber evidence="7">3.4.13.9</ecNumber>
    </recommendedName>
    <alternativeName>
        <fullName evidence="7">Imidodipeptidase</fullName>
    </alternativeName>
    <alternativeName>
        <fullName evidence="7">Proline dipeptidase</fullName>
        <shortName evidence="7">Prolidase</shortName>
    </alternativeName>
</protein>
<dbReference type="Pfam" id="PF00557">
    <property type="entry name" value="Peptidase_M24"/>
    <property type="match status" value="1"/>
</dbReference>
<dbReference type="InterPro" id="IPR001131">
    <property type="entry name" value="Peptidase_M24B_aminopep-P_CS"/>
</dbReference>
<keyword evidence="5 7" id="KW-0482">Metalloprotease</keyword>
<gene>
    <name evidence="7 10" type="primary">pepQ</name>
    <name evidence="10" type="ORF">GII14_00075</name>
</gene>
<evidence type="ECO:0000256" key="2">
    <source>
        <dbReference type="ARBA" id="ARBA00022723"/>
    </source>
</evidence>
<feature type="binding site" evidence="7">
    <location>
        <position position="244"/>
    </location>
    <ligand>
        <name>Mn(2+)</name>
        <dbReference type="ChEBI" id="CHEBI:29035"/>
        <label>2</label>
    </ligand>
</feature>
<comment type="cofactor">
    <cofactor evidence="7">
        <name>Mn(2+)</name>
        <dbReference type="ChEBI" id="CHEBI:29035"/>
    </cofactor>
    <text evidence="7">Binds 2 manganese ions per subunit.</text>
</comment>
<dbReference type="Gene3D" id="3.40.350.10">
    <property type="entry name" value="Creatinase/prolidase N-terminal domain"/>
    <property type="match status" value="1"/>
</dbReference>
<dbReference type="Gene3D" id="3.90.230.10">
    <property type="entry name" value="Creatinase/methionine aminopeptidase superfamily"/>
    <property type="match status" value="1"/>
</dbReference>
<evidence type="ECO:0000259" key="9">
    <source>
        <dbReference type="Pfam" id="PF21216"/>
    </source>
</evidence>
<comment type="catalytic activity">
    <reaction evidence="7">
        <text>Xaa-L-Pro dipeptide + H2O = an L-alpha-amino acid + L-proline</text>
        <dbReference type="Rhea" id="RHEA:76407"/>
        <dbReference type="ChEBI" id="CHEBI:15377"/>
        <dbReference type="ChEBI" id="CHEBI:59869"/>
        <dbReference type="ChEBI" id="CHEBI:60039"/>
        <dbReference type="ChEBI" id="CHEBI:195196"/>
        <dbReference type="EC" id="3.4.13.9"/>
    </reaction>
</comment>
<dbReference type="GO" id="GO:0016795">
    <property type="term" value="F:phosphoric triester hydrolase activity"/>
    <property type="evidence" value="ECO:0007669"/>
    <property type="project" value="InterPro"/>
</dbReference>
<dbReference type="PROSITE" id="PS00491">
    <property type="entry name" value="PROLINE_PEPTIDASE"/>
    <property type="match status" value="1"/>
</dbReference>
<dbReference type="KEGG" id="schk:GII14_00075"/>
<feature type="binding site" evidence="7">
    <location>
        <position position="380"/>
    </location>
    <ligand>
        <name>Mn(2+)</name>
        <dbReference type="ChEBI" id="CHEBI:29035"/>
        <label>1</label>
    </ligand>
</feature>
<evidence type="ECO:0000256" key="5">
    <source>
        <dbReference type="ARBA" id="ARBA00023049"/>
    </source>
</evidence>
<keyword evidence="6 7" id="KW-0464">Manganese</keyword>
<name>A0A6G7LLT1_9GAMM</name>
<feature type="binding site" evidence="7">
    <location>
        <position position="255"/>
    </location>
    <ligand>
        <name>Mn(2+)</name>
        <dbReference type="ChEBI" id="CHEBI:29035"/>
        <label>1</label>
    </ligand>
</feature>
<dbReference type="AlphaFoldDB" id="A0A6G7LLT1"/>
<keyword evidence="2 7" id="KW-0479">Metal-binding</keyword>
<keyword evidence="3 7" id="KW-0378">Hydrolase</keyword>
<dbReference type="HAMAP" id="MF_01279">
    <property type="entry name" value="X_Pro_dipeptid"/>
    <property type="match status" value="1"/>
</dbReference>
<evidence type="ECO:0000259" key="8">
    <source>
        <dbReference type="Pfam" id="PF00557"/>
    </source>
</evidence>
<evidence type="ECO:0000256" key="7">
    <source>
        <dbReference type="HAMAP-Rule" id="MF_01279"/>
    </source>
</evidence>
<organism evidence="10 11">
    <name type="scientific">Shewanella chilikensis</name>
    <dbReference type="NCBI Taxonomy" id="558541"/>
    <lineage>
        <taxon>Bacteria</taxon>
        <taxon>Pseudomonadati</taxon>
        <taxon>Pseudomonadota</taxon>
        <taxon>Gammaproteobacteria</taxon>
        <taxon>Alteromonadales</taxon>
        <taxon>Shewanellaceae</taxon>
        <taxon>Shewanella</taxon>
    </lineage>
</organism>
<accession>A0A6G7LLT1</accession>
<dbReference type="InterPro" id="IPR052433">
    <property type="entry name" value="X-Pro_dipept-like"/>
</dbReference>
<evidence type="ECO:0000256" key="3">
    <source>
        <dbReference type="ARBA" id="ARBA00022801"/>
    </source>
</evidence>
<keyword evidence="1 7" id="KW-0645">Protease</keyword>
<dbReference type="SUPFAM" id="SSF55920">
    <property type="entry name" value="Creatinase/aminopeptidase"/>
    <property type="match status" value="1"/>
</dbReference>
<evidence type="ECO:0000313" key="11">
    <source>
        <dbReference type="Proteomes" id="UP000502117"/>
    </source>
</evidence>
<feature type="binding site" evidence="7">
    <location>
        <position position="419"/>
    </location>
    <ligand>
        <name>Mn(2+)</name>
        <dbReference type="ChEBI" id="CHEBI:29035"/>
        <label>1</label>
    </ligand>
</feature>
<keyword evidence="4 7" id="KW-0224">Dipeptidase</keyword>
<comment type="function">
    <text evidence="7">Splits dipeptides with a prolyl residue in the C-terminal position.</text>
</comment>
<sequence length="440" mass="49953">MMQLAQHYQSHINILNQRVAEICAREGLSGLAIHSGQPHRQFLDDIDYPFKVNPHFKAWVPLLETPHCWLLVNGRDKPILIFYRPEDFWHKVTDLPQSFWCDSFDIRILTKADKVADLLPVAEGCWAYIGEHLEVASVLGFNNCNPEAVMSYMHFYRACKTDYELECMRQANHIAVEGHRAAKNAFYNGASEFEIQQQYLNAIAQGENQVPYGNIIALNQNAAILHYTALEHESPQQRLSFLIDAGASFHGYAADISRTYAFEKNRFHDLILAMNQLQLQLIEHLRPGKRYTELHLQAHQQLATLLLEVGLANGSQETLLEQGITRAFFPHGLGHMLGLQVHDVGGFFNDERGTHVAPPEDHPFLRCTRTMAPGHVVTIEPGLYFIDSLLVPLKLDGRKKLVDWDLVASLRPFGGIRIEDNVIIHAHGNENMTRESGLID</sequence>
<feature type="domain" description="Xaa-Pro dipeptidase N-terminal" evidence="9">
    <location>
        <begin position="6"/>
        <end position="155"/>
    </location>
</feature>
<dbReference type="InterPro" id="IPR029149">
    <property type="entry name" value="Creatin/AminoP/Spt16_N"/>
</dbReference>
<dbReference type="InterPro" id="IPR048819">
    <property type="entry name" value="PepQ_N"/>
</dbReference>
<dbReference type="GO" id="GO:0008235">
    <property type="term" value="F:metalloexopeptidase activity"/>
    <property type="evidence" value="ECO:0007669"/>
    <property type="project" value="UniProtKB-UniRule"/>
</dbReference>
<dbReference type="GO" id="GO:0006508">
    <property type="term" value="P:proteolysis"/>
    <property type="evidence" value="ECO:0007669"/>
    <property type="project" value="UniProtKB-KW"/>
</dbReference>
<proteinExistence type="inferred from homology"/>
<dbReference type="GO" id="GO:0005829">
    <property type="term" value="C:cytosol"/>
    <property type="evidence" value="ECO:0007669"/>
    <property type="project" value="TreeGrafter"/>
</dbReference>
<dbReference type="PANTHER" id="PTHR43226:SF8">
    <property type="entry name" value="XAA-PRO DIPEPTIDASE"/>
    <property type="match status" value="1"/>
</dbReference>
<dbReference type="NCBIfam" id="NF010133">
    <property type="entry name" value="PRK13607.1"/>
    <property type="match status" value="1"/>
</dbReference>
<dbReference type="Pfam" id="PF21216">
    <property type="entry name" value="PepQ_N"/>
    <property type="match status" value="1"/>
</dbReference>
<evidence type="ECO:0000256" key="4">
    <source>
        <dbReference type="ARBA" id="ARBA00022997"/>
    </source>
</evidence>
<comment type="similarity">
    <text evidence="7">Belongs to the peptidase M24B family. Bacterial-type prolidase subfamily.</text>
</comment>
<evidence type="ECO:0000256" key="1">
    <source>
        <dbReference type="ARBA" id="ARBA00022670"/>
    </source>
</evidence>
<dbReference type="PANTHER" id="PTHR43226">
    <property type="entry name" value="XAA-PRO AMINOPEPTIDASE 3"/>
    <property type="match status" value="1"/>
</dbReference>
<dbReference type="RefSeq" id="WP_101056540.1">
    <property type="nucleotide sequence ID" value="NZ_BMXX01000028.1"/>
</dbReference>
<dbReference type="GO" id="GO:0004177">
    <property type="term" value="F:aminopeptidase activity"/>
    <property type="evidence" value="ECO:0007669"/>
    <property type="project" value="TreeGrafter"/>
</dbReference>
<feature type="binding site" evidence="7">
    <location>
        <position position="335"/>
    </location>
    <ligand>
        <name>Mn(2+)</name>
        <dbReference type="ChEBI" id="CHEBI:29035"/>
        <label>1</label>
    </ligand>
</feature>
<dbReference type="InterPro" id="IPR036005">
    <property type="entry name" value="Creatinase/aminopeptidase-like"/>
</dbReference>
<evidence type="ECO:0000313" key="10">
    <source>
        <dbReference type="EMBL" id="QIJ02729.1"/>
    </source>
</evidence>
<dbReference type="InterPro" id="IPR000994">
    <property type="entry name" value="Pept_M24"/>
</dbReference>
<feature type="binding site" evidence="7">
    <location>
        <position position="419"/>
    </location>
    <ligand>
        <name>Mn(2+)</name>
        <dbReference type="ChEBI" id="CHEBI:29035"/>
        <label>2</label>
    </ligand>
</feature>
<dbReference type="InterPro" id="IPR022846">
    <property type="entry name" value="X_Pro_dipept"/>
</dbReference>
<feature type="binding site" evidence="7">
    <location>
        <position position="255"/>
    </location>
    <ligand>
        <name>Mn(2+)</name>
        <dbReference type="ChEBI" id="CHEBI:29035"/>
        <label>2</label>
    </ligand>
</feature>
<dbReference type="EC" id="3.4.13.9" evidence="7"/>
<feature type="domain" description="Peptidase M24" evidence="8">
    <location>
        <begin position="166"/>
        <end position="425"/>
    </location>
</feature>
<dbReference type="GO" id="GO:0102009">
    <property type="term" value="F:proline dipeptidase activity"/>
    <property type="evidence" value="ECO:0007669"/>
    <property type="project" value="UniProtKB-EC"/>
</dbReference>
<dbReference type="CDD" id="cd01087">
    <property type="entry name" value="Prolidase"/>
    <property type="match status" value="1"/>
</dbReference>
<reference evidence="10 11" key="1">
    <citation type="submission" date="2019-11" db="EMBL/GenBank/DDBJ databases">
        <title>Complete Genome Sequence of Shewanella chilikensis Strain DC57, Isolated from Corroded Seal Rings at a floating production facility in Australia.</title>
        <authorList>
            <person name="Salgar-Chaparro S.J."/>
            <person name="Castillo-Villamizar G.A."/>
            <person name="Poehlein A."/>
            <person name="Daniel R."/>
            <person name="Machuca L."/>
        </authorList>
    </citation>
    <scope>NUCLEOTIDE SEQUENCE [LARGE SCALE GENOMIC DNA]</scope>
    <source>
        <strain evidence="10 11">DC57</strain>
    </source>
</reference>
<dbReference type="GO" id="GO:0046872">
    <property type="term" value="F:metal ion binding"/>
    <property type="evidence" value="ECO:0007669"/>
    <property type="project" value="UniProtKB-KW"/>
</dbReference>
<dbReference type="GeneID" id="99798220"/>
<dbReference type="Proteomes" id="UP000502117">
    <property type="component" value="Chromosome"/>
</dbReference>
<dbReference type="EMBL" id="CP045857">
    <property type="protein sequence ID" value="QIJ02729.1"/>
    <property type="molecule type" value="Genomic_DNA"/>
</dbReference>